<dbReference type="GO" id="GO:0006805">
    <property type="term" value="P:xenobiotic metabolic process"/>
    <property type="evidence" value="ECO:0007669"/>
    <property type="project" value="TreeGrafter"/>
</dbReference>
<keyword evidence="3 6" id="KW-0349">Heme</keyword>
<keyword evidence="7" id="KW-0560">Oxidoreductase</keyword>
<keyword evidence="5 6" id="KW-0408">Iron</keyword>
<evidence type="ECO:0000256" key="2">
    <source>
        <dbReference type="ARBA" id="ARBA00010617"/>
    </source>
</evidence>
<evidence type="ECO:0000256" key="4">
    <source>
        <dbReference type="ARBA" id="ARBA00022723"/>
    </source>
</evidence>
<dbReference type="InterPro" id="IPR001128">
    <property type="entry name" value="Cyt_P450"/>
</dbReference>
<dbReference type="InterPro" id="IPR050182">
    <property type="entry name" value="Cytochrome_P450_fam2"/>
</dbReference>
<reference evidence="8" key="2">
    <citation type="submission" date="2025-09" db="UniProtKB">
        <authorList>
            <consortium name="Ensembl"/>
        </authorList>
    </citation>
    <scope>IDENTIFICATION</scope>
</reference>
<evidence type="ECO:0000256" key="7">
    <source>
        <dbReference type="RuleBase" id="RU000461"/>
    </source>
</evidence>
<dbReference type="PRINTS" id="PR00463">
    <property type="entry name" value="EP450I"/>
</dbReference>
<dbReference type="Ensembl" id="ENSPSTT00000013726.1">
    <property type="protein sequence ID" value="ENSPSTP00000013091.1"/>
    <property type="gene ID" value="ENSPSTG00000009256.1"/>
</dbReference>
<dbReference type="Gene3D" id="1.10.630.10">
    <property type="entry name" value="Cytochrome P450"/>
    <property type="match status" value="1"/>
</dbReference>
<evidence type="ECO:0000256" key="3">
    <source>
        <dbReference type="ARBA" id="ARBA00022617"/>
    </source>
</evidence>
<keyword evidence="7" id="KW-0503">Monooxygenase</keyword>
<sequence length="145" mass="16226">CKNTKRRVPMLCEHRAGIVSSCERVQGTTIITNLTSVLKDETVWKKPNEFYPEHFLNENGQFVRPEAFLPFSAGRRACLGEQLARMELFIFFTTLMQKFTFVIPEDQPRKKNCKALPDTSLPCWPLSASGAPPPGAQEGSGLIPA</sequence>
<dbReference type="PANTHER" id="PTHR24300">
    <property type="entry name" value="CYTOCHROME P450 508A4-RELATED"/>
    <property type="match status" value="1"/>
</dbReference>
<dbReference type="GO" id="GO:0019369">
    <property type="term" value="P:arachidonate metabolic process"/>
    <property type="evidence" value="ECO:0007669"/>
    <property type="project" value="TreeGrafter"/>
</dbReference>
<dbReference type="Pfam" id="PF00067">
    <property type="entry name" value="p450"/>
    <property type="match status" value="1"/>
</dbReference>
<comment type="cofactor">
    <cofactor evidence="1 6">
        <name>heme</name>
        <dbReference type="ChEBI" id="CHEBI:30413"/>
    </cofactor>
</comment>
<dbReference type="GO" id="GO:0005506">
    <property type="term" value="F:iron ion binding"/>
    <property type="evidence" value="ECO:0007669"/>
    <property type="project" value="InterPro"/>
</dbReference>
<organism evidence="8 9">
    <name type="scientific">Pavo cristatus</name>
    <name type="common">Indian peafowl</name>
    <name type="synonym">Blue peafowl</name>
    <dbReference type="NCBI Taxonomy" id="9049"/>
    <lineage>
        <taxon>Eukaryota</taxon>
        <taxon>Metazoa</taxon>
        <taxon>Chordata</taxon>
        <taxon>Craniata</taxon>
        <taxon>Vertebrata</taxon>
        <taxon>Euteleostomi</taxon>
        <taxon>Archelosauria</taxon>
        <taxon>Archosauria</taxon>
        <taxon>Dinosauria</taxon>
        <taxon>Saurischia</taxon>
        <taxon>Theropoda</taxon>
        <taxon>Coelurosauria</taxon>
        <taxon>Aves</taxon>
        <taxon>Neognathae</taxon>
        <taxon>Galloanserae</taxon>
        <taxon>Galliformes</taxon>
        <taxon>Phasianidae</taxon>
        <taxon>Phasianinae</taxon>
        <taxon>Pavo</taxon>
    </lineage>
</organism>
<dbReference type="InterPro" id="IPR002401">
    <property type="entry name" value="Cyt_P450_E_grp-I"/>
</dbReference>
<dbReference type="AlphaFoldDB" id="A0A8C9FEI9"/>
<comment type="similarity">
    <text evidence="2 7">Belongs to the cytochrome P450 family.</text>
</comment>
<proteinExistence type="inferred from homology"/>
<keyword evidence="9" id="KW-1185">Reference proteome</keyword>
<dbReference type="InterPro" id="IPR017972">
    <property type="entry name" value="Cyt_P450_CS"/>
</dbReference>
<reference evidence="8" key="1">
    <citation type="submission" date="2025-08" db="UniProtKB">
        <authorList>
            <consortium name="Ensembl"/>
        </authorList>
    </citation>
    <scope>IDENTIFICATION</scope>
</reference>
<dbReference type="SUPFAM" id="SSF48264">
    <property type="entry name" value="Cytochrome P450"/>
    <property type="match status" value="1"/>
</dbReference>
<dbReference type="GO" id="GO:0005737">
    <property type="term" value="C:cytoplasm"/>
    <property type="evidence" value="ECO:0007669"/>
    <property type="project" value="TreeGrafter"/>
</dbReference>
<evidence type="ECO:0000256" key="5">
    <source>
        <dbReference type="ARBA" id="ARBA00023004"/>
    </source>
</evidence>
<dbReference type="PANTHER" id="PTHR24300:SF1">
    <property type="entry name" value="CYTOCHROME P450 2D6-RELATED"/>
    <property type="match status" value="1"/>
</dbReference>
<feature type="binding site" description="axial binding residue" evidence="6">
    <location>
        <position position="78"/>
    </location>
    <ligand>
        <name>heme</name>
        <dbReference type="ChEBI" id="CHEBI:30413"/>
    </ligand>
    <ligandPart>
        <name>Fe</name>
        <dbReference type="ChEBI" id="CHEBI:18248"/>
    </ligandPart>
</feature>
<dbReference type="Proteomes" id="UP000694428">
    <property type="component" value="Unplaced"/>
</dbReference>
<evidence type="ECO:0000256" key="1">
    <source>
        <dbReference type="ARBA" id="ARBA00001971"/>
    </source>
</evidence>
<evidence type="ECO:0000313" key="8">
    <source>
        <dbReference type="Ensembl" id="ENSPSTP00000013091.1"/>
    </source>
</evidence>
<dbReference type="PROSITE" id="PS00086">
    <property type="entry name" value="CYTOCHROME_P450"/>
    <property type="match status" value="1"/>
</dbReference>
<evidence type="ECO:0000256" key="6">
    <source>
        <dbReference type="PIRSR" id="PIRSR602401-1"/>
    </source>
</evidence>
<accession>A0A8C9FEI9</accession>
<name>A0A8C9FEI9_PAVCR</name>
<dbReference type="InterPro" id="IPR036396">
    <property type="entry name" value="Cyt_P450_sf"/>
</dbReference>
<keyword evidence="4 6" id="KW-0479">Metal-binding</keyword>
<protein>
    <submittedName>
        <fullName evidence="8">Uncharacterized protein</fullName>
    </submittedName>
</protein>
<evidence type="ECO:0000313" key="9">
    <source>
        <dbReference type="Proteomes" id="UP000694428"/>
    </source>
</evidence>
<dbReference type="GO" id="GO:0020037">
    <property type="term" value="F:heme binding"/>
    <property type="evidence" value="ECO:0007669"/>
    <property type="project" value="InterPro"/>
</dbReference>
<dbReference type="GO" id="GO:0016712">
    <property type="term" value="F:oxidoreductase activity, acting on paired donors, with incorporation or reduction of molecular oxygen, reduced flavin or flavoprotein as one donor, and incorporation of one atom of oxygen"/>
    <property type="evidence" value="ECO:0007669"/>
    <property type="project" value="TreeGrafter"/>
</dbReference>